<dbReference type="EMBL" id="JAPVEA010000002">
    <property type="protein sequence ID" value="KAJ5461345.1"/>
    <property type="molecule type" value="Genomic_DNA"/>
</dbReference>
<dbReference type="InterPro" id="IPR036928">
    <property type="entry name" value="AS_sf"/>
</dbReference>
<dbReference type="AlphaFoldDB" id="A0AAD6CGM6"/>
<organism evidence="1 2">
    <name type="scientific">Penicillium daleae</name>
    <dbReference type="NCBI Taxonomy" id="63821"/>
    <lineage>
        <taxon>Eukaryota</taxon>
        <taxon>Fungi</taxon>
        <taxon>Dikarya</taxon>
        <taxon>Ascomycota</taxon>
        <taxon>Pezizomycotina</taxon>
        <taxon>Eurotiomycetes</taxon>
        <taxon>Eurotiomycetidae</taxon>
        <taxon>Eurotiales</taxon>
        <taxon>Aspergillaceae</taxon>
        <taxon>Penicillium</taxon>
    </lineage>
</organism>
<keyword evidence="2" id="KW-1185">Reference proteome</keyword>
<accession>A0AAD6CGM6</accession>
<protein>
    <recommendedName>
        <fullName evidence="3">Amidase domain-containing protein</fullName>
    </recommendedName>
</protein>
<evidence type="ECO:0000313" key="1">
    <source>
        <dbReference type="EMBL" id="KAJ5461345.1"/>
    </source>
</evidence>
<dbReference type="GeneID" id="81596523"/>
<proteinExistence type="predicted"/>
<evidence type="ECO:0008006" key="3">
    <source>
        <dbReference type="Google" id="ProtNLM"/>
    </source>
</evidence>
<dbReference type="Gene3D" id="3.90.1300.10">
    <property type="entry name" value="Amidase signature (AS) domain"/>
    <property type="match status" value="1"/>
</dbReference>
<comment type="caution">
    <text evidence="1">The sequence shown here is derived from an EMBL/GenBank/DDBJ whole genome shotgun (WGS) entry which is preliminary data.</text>
</comment>
<dbReference type="SUPFAM" id="SSF75304">
    <property type="entry name" value="Amidase signature (AS) enzymes"/>
    <property type="match status" value="1"/>
</dbReference>
<dbReference type="RefSeq" id="XP_056770387.1">
    <property type="nucleotide sequence ID" value="XM_056906280.1"/>
</dbReference>
<sequence>MLEALKKVESLGPQVTYNAPLMSLPEITENYKTVAMGDIGRHQLAFVIQRFLGLFNNPKLRTFQDLVIFNKEHAAENLPPDQPSQQVLENGLNDTMTDVQYHSGLESNADVIMASGETLVPSTAACAGYPIGSVPLGFSTYNGRPFGMEVLARNGEEEKIFLVMSAWEATFPEARRPPPLLVNWATKL</sequence>
<evidence type="ECO:0000313" key="2">
    <source>
        <dbReference type="Proteomes" id="UP001213681"/>
    </source>
</evidence>
<dbReference type="Proteomes" id="UP001213681">
    <property type="component" value="Unassembled WGS sequence"/>
</dbReference>
<gene>
    <name evidence="1" type="ORF">N7458_002897</name>
</gene>
<reference evidence="1" key="2">
    <citation type="journal article" date="2023" name="IMA Fungus">
        <title>Comparative genomic study of the Penicillium genus elucidates a diverse pangenome and 15 lateral gene transfer events.</title>
        <authorList>
            <person name="Petersen C."/>
            <person name="Sorensen T."/>
            <person name="Nielsen M.R."/>
            <person name="Sondergaard T.E."/>
            <person name="Sorensen J.L."/>
            <person name="Fitzpatrick D.A."/>
            <person name="Frisvad J.C."/>
            <person name="Nielsen K.L."/>
        </authorList>
    </citation>
    <scope>NUCLEOTIDE SEQUENCE</scope>
    <source>
        <strain evidence="1">IBT 16125</strain>
    </source>
</reference>
<reference evidence="1" key="1">
    <citation type="submission" date="2022-12" db="EMBL/GenBank/DDBJ databases">
        <authorList>
            <person name="Petersen C."/>
        </authorList>
    </citation>
    <scope>NUCLEOTIDE SEQUENCE</scope>
    <source>
        <strain evidence="1">IBT 16125</strain>
    </source>
</reference>
<name>A0AAD6CGM6_9EURO</name>